<comment type="caution">
    <text evidence="1">The sequence shown here is derived from an EMBL/GenBank/DDBJ whole genome shotgun (WGS) entry which is preliminary data.</text>
</comment>
<keyword evidence="2" id="KW-1185">Reference proteome</keyword>
<organism evidence="1 2">
    <name type="scientific">Lentzea flava</name>
    <dbReference type="NCBI Taxonomy" id="103732"/>
    <lineage>
        <taxon>Bacteria</taxon>
        <taxon>Bacillati</taxon>
        <taxon>Actinomycetota</taxon>
        <taxon>Actinomycetes</taxon>
        <taxon>Pseudonocardiales</taxon>
        <taxon>Pseudonocardiaceae</taxon>
        <taxon>Lentzea</taxon>
    </lineage>
</organism>
<protein>
    <submittedName>
        <fullName evidence="1">Uncharacterized protein</fullName>
    </submittedName>
</protein>
<gene>
    <name evidence="1" type="ORF">GCM10010178_64300</name>
</gene>
<dbReference type="EMBL" id="BMRE01000037">
    <property type="protein sequence ID" value="GGU63414.1"/>
    <property type="molecule type" value="Genomic_DNA"/>
</dbReference>
<name>A0ABQ2V206_9PSEU</name>
<proteinExistence type="predicted"/>
<dbReference type="InterPro" id="IPR036388">
    <property type="entry name" value="WH-like_DNA-bd_sf"/>
</dbReference>
<evidence type="ECO:0000313" key="1">
    <source>
        <dbReference type="EMBL" id="GGU63414.1"/>
    </source>
</evidence>
<dbReference type="RefSeq" id="WP_189257503.1">
    <property type="nucleotide sequence ID" value="NZ_BMRE01000037.1"/>
</dbReference>
<dbReference type="Gene3D" id="1.10.10.10">
    <property type="entry name" value="Winged helix-like DNA-binding domain superfamily/Winged helix DNA-binding domain"/>
    <property type="match status" value="1"/>
</dbReference>
<reference evidence="2" key="1">
    <citation type="journal article" date="2019" name="Int. J. Syst. Evol. Microbiol.">
        <title>The Global Catalogue of Microorganisms (GCM) 10K type strain sequencing project: providing services to taxonomists for standard genome sequencing and annotation.</title>
        <authorList>
            <consortium name="The Broad Institute Genomics Platform"/>
            <consortium name="The Broad Institute Genome Sequencing Center for Infectious Disease"/>
            <person name="Wu L."/>
            <person name="Ma J."/>
        </authorList>
    </citation>
    <scope>NUCLEOTIDE SEQUENCE [LARGE SCALE GENOMIC DNA]</scope>
    <source>
        <strain evidence="2">JCM 3296</strain>
    </source>
</reference>
<evidence type="ECO:0000313" key="2">
    <source>
        <dbReference type="Proteomes" id="UP000649573"/>
    </source>
</evidence>
<sequence>MSVEFRVLGPLEALFDAEPVAVPAGRCRVPLAKLLLRANLFASVNELVERLRMANRQIAACVPLAGYRAEIGQDELDLLCGPASKHWRWLA</sequence>
<accession>A0ABQ2V206</accession>
<dbReference type="Proteomes" id="UP000649573">
    <property type="component" value="Unassembled WGS sequence"/>
</dbReference>